<name>A0AA35UXH5_METCP</name>
<evidence type="ECO:0000256" key="1">
    <source>
        <dbReference type="ARBA" id="ARBA00022801"/>
    </source>
</evidence>
<dbReference type="OMA" id="NQSHFFA"/>
<reference evidence="3" key="1">
    <citation type="submission" date="2023-03" db="EMBL/GenBank/DDBJ databases">
        <authorList>
            <person name="Pearce D."/>
        </authorList>
    </citation>
    <scope>NUCLEOTIDE SEQUENCE</scope>
    <source>
        <strain evidence="3">Mc</strain>
    </source>
</reference>
<dbReference type="GeneID" id="88223137"/>
<dbReference type="EC" id="3.1.3.89" evidence="3"/>
<dbReference type="GO" id="GO:0002953">
    <property type="term" value="F:5'-deoxynucleotidase activity"/>
    <property type="evidence" value="ECO:0007669"/>
    <property type="project" value="UniProtKB-EC"/>
</dbReference>
<protein>
    <submittedName>
        <fullName evidence="3">5'-deoxynucleotidase YPA_2050</fullName>
        <ecNumber evidence="3">3.1.3.89</ecNumber>
    </submittedName>
</protein>
<dbReference type="PANTHER" id="PTHR11845">
    <property type="entry name" value="5'-DEOXYNUCLEOTIDASE HDDC2"/>
    <property type="match status" value="1"/>
</dbReference>
<dbReference type="Pfam" id="PF12917">
    <property type="entry name" value="YfbR-like"/>
    <property type="match status" value="1"/>
</dbReference>
<keyword evidence="1 3" id="KW-0378">Hydrolase</keyword>
<gene>
    <name evidence="3" type="ORF">MCNOR_0517</name>
</gene>
<dbReference type="EMBL" id="OX458332">
    <property type="protein sequence ID" value="CAI8743980.1"/>
    <property type="molecule type" value="Genomic_DNA"/>
</dbReference>
<dbReference type="Proteomes" id="UP001158598">
    <property type="component" value="Chromosome"/>
</dbReference>
<dbReference type="PANTHER" id="PTHR11845:SF13">
    <property type="entry name" value="5'-DEOXYNUCLEOTIDASE HDDC2"/>
    <property type="match status" value="1"/>
</dbReference>
<proteinExistence type="predicted"/>
<sequence length="195" mass="22306">MKQSPFFAHLGRLRWIKRWGLMRNAYEENVMEHGWEVAVIAHALAVIRSEIFHRPIDADRVAAAALYHDVSEAITGDLPTPIKYHSPAIRDAYKDLEQKASQELLALLPETLKPAFARILLPEAIPEEFRVLIKAADRIAAYLKCGAERRAGNTEFVNAEQEIREKIRQLELPEVDYFMAVFVPGYELTLDRLVL</sequence>
<dbReference type="InterPro" id="IPR039356">
    <property type="entry name" value="YfbR/HDDC2"/>
</dbReference>
<dbReference type="RefSeq" id="WP_010960150.1">
    <property type="nucleotide sequence ID" value="NZ_CP079096.1"/>
</dbReference>
<organism evidence="3 4">
    <name type="scientific">Methylococcus capsulatus</name>
    <dbReference type="NCBI Taxonomy" id="414"/>
    <lineage>
        <taxon>Bacteria</taxon>
        <taxon>Pseudomonadati</taxon>
        <taxon>Pseudomonadota</taxon>
        <taxon>Gammaproteobacteria</taxon>
        <taxon>Methylococcales</taxon>
        <taxon>Methylococcaceae</taxon>
        <taxon>Methylococcus</taxon>
    </lineage>
</organism>
<dbReference type="SMART" id="SM00471">
    <property type="entry name" value="HDc"/>
    <property type="match status" value="1"/>
</dbReference>
<dbReference type="CDD" id="cd00077">
    <property type="entry name" value="HDc"/>
    <property type="match status" value="1"/>
</dbReference>
<dbReference type="NCBIfam" id="NF003009">
    <property type="entry name" value="PRK03826.1"/>
    <property type="match status" value="1"/>
</dbReference>
<dbReference type="AlphaFoldDB" id="A0AA35UXH5"/>
<dbReference type="SUPFAM" id="SSF109604">
    <property type="entry name" value="HD-domain/PDEase-like"/>
    <property type="match status" value="1"/>
</dbReference>
<dbReference type="Gene3D" id="1.10.3210.10">
    <property type="entry name" value="Hypothetical protein af1432"/>
    <property type="match status" value="1"/>
</dbReference>
<evidence type="ECO:0000313" key="4">
    <source>
        <dbReference type="Proteomes" id="UP001158598"/>
    </source>
</evidence>
<dbReference type="GO" id="GO:0005737">
    <property type="term" value="C:cytoplasm"/>
    <property type="evidence" value="ECO:0007669"/>
    <property type="project" value="TreeGrafter"/>
</dbReference>
<evidence type="ECO:0000313" key="3">
    <source>
        <dbReference type="EMBL" id="CAI8743980.1"/>
    </source>
</evidence>
<evidence type="ECO:0000259" key="2">
    <source>
        <dbReference type="SMART" id="SM00471"/>
    </source>
</evidence>
<feature type="domain" description="HD/PDEase" evidence="2">
    <location>
        <begin position="26"/>
        <end position="151"/>
    </location>
</feature>
<dbReference type="InterPro" id="IPR003607">
    <property type="entry name" value="HD/PDEase_dom"/>
</dbReference>
<accession>A0AA35UXH5</accession>